<sequence length="343" mass="36293">MNKFLKTIGYLALSFCILIGVLLMGIAYVIGSDNSSDDLQNAGFGGSISDGAGVPDWLVDLINQGISEYGCSEVTPALIAAQLYSESGFNPDAQSKDPNTGAPIADGIAQFIPGTWKAHGVDGDKDGDKDVWDPADAVPAAVAYDCYLAGLVDEVPGDATDNMLAAYNAGPYAVQKYKGIPPYDETRNYVKKIRDLAAKWTDAVQEGSGTVTGSGKTGRVVAAAQDALGTYYQWGGNCKRPYDRKSGNGCDCSSLVKMAWSAAGVNLPRTTYDQVNEGSPVRSVNDLRPGDLLFSEGSGASPNHVALYLGNGQVIDAPRTGMKVRIKPLSYWTSQIVAMRHIG</sequence>
<dbReference type="GO" id="GO:0008234">
    <property type="term" value="F:cysteine-type peptidase activity"/>
    <property type="evidence" value="ECO:0007669"/>
    <property type="project" value="UniProtKB-KW"/>
</dbReference>
<name>A0A101RL30_9ACTN</name>
<dbReference type="GO" id="GO:0006508">
    <property type="term" value="P:proteolysis"/>
    <property type="evidence" value="ECO:0007669"/>
    <property type="project" value="UniProtKB-KW"/>
</dbReference>
<keyword evidence="2" id="KW-0645">Protease</keyword>
<protein>
    <submittedName>
        <fullName evidence="7">Glycoside hydrolase</fullName>
    </submittedName>
</protein>
<evidence type="ECO:0000256" key="1">
    <source>
        <dbReference type="ARBA" id="ARBA00007074"/>
    </source>
</evidence>
<comment type="caution">
    <text evidence="7">The sequence shown here is derived from an EMBL/GenBank/DDBJ whole genome shotgun (WGS) entry which is preliminary data.</text>
</comment>
<dbReference type="SUPFAM" id="SSF53955">
    <property type="entry name" value="Lysozyme-like"/>
    <property type="match status" value="1"/>
</dbReference>
<keyword evidence="5" id="KW-0812">Transmembrane</keyword>
<dbReference type="PROSITE" id="PS51935">
    <property type="entry name" value="NLPC_P60"/>
    <property type="match status" value="1"/>
</dbReference>
<dbReference type="SUPFAM" id="SSF54001">
    <property type="entry name" value="Cysteine proteinases"/>
    <property type="match status" value="1"/>
</dbReference>
<evidence type="ECO:0000259" key="6">
    <source>
        <dbReference type="PROSITE" id="PS51935"/>
    </source>
</evidence>
<evidence type="ECO:0000313" key="7">
    <source>
        <dbReference type="EMBL" id="KUN57597.1"/>
    </source>
</evidence>
<keyword evidence="5" id="KW-1133">Transmembrane helix</keyword>
<accession>A0A101RL30</accession>
<dbReference type="STRING" id="58343.AQJ46_46900"/>
<keyword evidence="3 7" id="KW-0378">Hydrolase</keyword>
<dbReference type="AlphaFoldDB" id="A0A101RL30"/>
<dbReference type="PANTHER" id="PTHR47359">
    <property type="entry name" value="PEPTIDOGLYCAN DL-ENDOPEPTIDASE CWLO"/>
    <property type="match status" value="1"/>
</dbReference>
<dbReference type="RefSeq" id="WP_059211477.1">
    <property type="nucleotide sequence ID" value="NZ_JBIBJL010000033.1"/>
</dbReference>
<dbReference type="InterPro" id="IPR000064">
    <property type="entry name" value="NLP_P60_dom"/>
</dbReference>
<feature type="transmembrane region" description="Helical" evidence="5">
    <location>
        <begin position="7"/>
        <end position="30"/>
    </location>
</feature>
<comment type="similarity">
    <text evidence="1">Belongs to the peptidase C40 family.</text>
</comment>
<dbReference type="PANTHER" id="PTHR47359:SF3">
    <property type="entry name" value="NLP_P60 DOMAIN-CONTAINING PROTEIN-RELATED"/>
    <property type="match status" value="1"/>
</dbReference>
<evidence type="ECO:0000256" key="4">
    <source>
        <dbReference type="ARBA" id="ARBA00022807"/>
    </source>
</evidence>
<dbReference type="Proteomes" id="UP000053669">
    <property type="component" value="Unassembled WGS sequence"/>
</dbReference>
<evidence type="ECO:0000256" key="3">
    <source>
        <dbReference type="ARBA" id="ARBA00022801"/>
    </source>
</evidence>
<dbReference type="InterPro" id="IPR038765">
    <property type="entry name" value="Papain-like_cys_pep_sf"/>
</dbReference>
<dbReference type="Pfam" id="PF01464">
    <property type="entry name" value="SLT"/>
    <property type="match status" value="1"/>
</dbReference>
<feature type="domain" description="NlpC/P60" evidence="6">
    <location>
        <begin position="214"/>
        <end position="343"/>
    </location>
</feature>
<evidence type="ECO:0000313" key="8">
    <source>
        <dbReference type="Proteomes" id="UP000053669"/>
    </source>
</evidence>
<keyword evidence="4" id="KW-0788">Thiol protease</keyword>
<evidence type="ECO:0000256" key="2">
    <source>
        <dbReference type="ARBA" id="ARBA00022670"/>
    </source>
</evidence>
<dbReference type="InterPro" id="IPR008258">
    <property type="entry name" value="Transglycosylase_SLT_dom_1"/>
</dbReference>
<reference evidence="7 8" key="1">
    <citation type="submission" date="2015-10" db="EMBL/GenBank/DDBJ databases">
        <title>Draft genome sequence of Streptomyces canus DSM 40017, type strain for the species Streptomyces canus.</title>
        <authorList>
            <person name="Ruckert C."/>
            <person name="Winkler A."/>
            <person name="Kalinowski J."/>
            <person name="Kampfer P."/>
            <person name="Glaeser S."/>
        </authorList>
    </citation>
    <scope>NUCLEOTIDE SEQUENCE [LARGE SCALE GENOMIC DNA]</scope>
    <source>
        <strain evidence="7 8">DSM 40017</strain>
    </source>
</reference>
<dbReference type="EMBL" id="LMWU01000070">
    <property type="protein sequence ID" value="KUN57597.1"/>
    <property type="molecule type" value="Genomic_DNA"/>
</dbReference>
<dbReference type="CDD" id="cd00254">
    <property type="entry name" value="LT-like"/>
    <property type="match status" value="1"/>
</dbReference>
<keyword evidence="5" id="KW-0472">Membrane</keyword>
<dbReference type="InterPro" id="IPR023346">
    <property type="entry name" value="Lysozyme-like_dom_sf"/>
</dbReference>
<evidence type="ECO:0000256" key="5">
    <source>
        <dbReference type="SAM" id="Phobius"/>
    </source>
</evidence>
<organism evidence="7 8">
    <name type="scientific">Streptomyces canus</name>
    <dbReference type="NCBI Taxonomy" id="58343"/>
    <lineage>
        <taxon>Bacteria</taxon>
        <taxon>Bacillati</taxon>
        <taxon>Actinomycetota</taxon>
        <taxon>Actinomycetes</taxon>
        <taxon>Kitasatosporales</taxon>
        <taxon>Streptomycetaceae</taxon>
        <taxon>Streptomyces</taxon>
        <taxon>Streptomyces aurantiacus group</taxon>
    </lineage>
</organism>
<dbReference type="InterPro" id="IPR051794">
    <property type="entry name" value="PG_Endopeptidase_C40"/>
</dbReference>
<dbReference type="Gene3D" id="1.10.530.10">
    <property type="match status" value="1"/>
</dbReference>
<dbReference type="Pfam" id="PF00877">
    <property type="entry name" value="NLPC_P60"/>
    <property type="match status" value="1"/>
</dbReference>
<gene>
    <name evidence="7" type="ORF">AQJ46_46900</name>
</gene>
<dbReference type="Gene3D" id="3.90.1720.10">
    <property type="entry name" value="endopeptidase domain like (from Nostoc punctiforme)"/>
    <property type="match status" value="1"/>
</dbReference>
<proteinExistence type="inferred from homology"/>